<dbReference type="Gene3D" id="1.10.490.110">
    <property type="entry name" value="Uncharacterized conserved protein DUF2267"/>
    <property type="match status" value="1"/>
</dbReference>
<keyword evidence="2" id="KW-1185">Reference proteome</keyword>
<comment type="caution">
    <text evidence="1">The sequence shown here is derived from an EMBL/GenBank/DDBJ whole genome shotgun (WGS) entry which is preliminary data.</text>
</comment>
<dbReference type="InterPro" id="IPR018727">
    <property type="entry name" value="DUF2267"/>
</dbReference>
<dbReference type="RefSeq" id="WP_153342886.1">
    <property type="nucleotide sequence ID" value="NZ_WIVE01000018.1"/>
</dbReference>
<protein>
    <submittedName>
        <fullName evidence="1">DUF2267 domain-containing protein</fullName>
    </submittedName>
</protein>
<proteinExistence type="predicted"/>
<organism evidence="1 2">
    <name type="scientific">Roseospira navarrensis</name>
    <dbReference type="NCBI Taxonomy" id="140058"/>
    <lineage>
        <taxon>Bacteria</taxon>
        <taxon>Pseudomonadati</taxon>
        <taxon>Pseudomonadota</taxon>
        <taxon>Alphaproteobacteria</taxon>
        <taxon>Rhodospirillales</taxon>
        <taxon>Rhodospirillaceae</taxon>
        <taxon>Roseospira</taxon>
    </lineage>
</organism>
<dbReference type="OrthoDB" id="20942at2"/>
<evidence type="ECO:0000313" key="1">
    <source>
        <dbReference type="EMBL" id="MQX36408.1"/>
    </source>
</evidence>
<dbReference type="AlphaFoldDB" id="A0A7X1ZDM0"/>
<accession>A0A7X1ZDM0</accession>
<dbReference type="EMBL" id="WIVE01000018">
    <property type="protein sequence ID" value="MQX36408.1"/>
    <property type="molecule type" value="Genomic_DNA"/>
</dbReference>
<name>A0A7X1ZDM0_9PROT</name>
<evidence type="ECO:0000313" key="2">
    <source>
        <dbReference type="Proteomes" id="UP000434582"/>
    </source>
</evidence>
<dbReference type="Proteomes" id="UP000434582">
    <property type="component" value="Unassembled WGS sequence"/>
</dbReference>
<sequence>MPMPREYEYASRDFEAFLQDARAALGFETRHMTYTTVQAVLMVFRRRLTVAQAVAFANVLPPVLRALFVAQWDVEAPRRAFTDMTVMNAEVRDLRPDHNFSPPESIQAVGSALRSHVDAKAFRRALEDISDQAVAFWSP</sequence>
<dbReference type="Pfam" id="PF10025">
    <property type="entry name" value="DUF2267"/>
    <property type="match status" value="1"/>
</dbReference>
<gene>
    <name evidence="1" type="ORF">GHC57_07730</name>
</gene>
<dbReference type="InterPro" id="IPR038282">
    <property type="entry name" value="DUF2267_sf"/>
</dbReference>
<reference evidence="1 2" key="1">
    <citation type="submission" date="2019-10" db="EMBL/GenBank/DDBJ databases">
        <title>Draft whole-genome sequence of the purple nonsulfur photosynthetic bacterium Roseospira navarrensis DSM 15114.</title>
        <authorList>
            <person name="Kyndt J.A."/>
            <person name="Meyer T.E."/>
        </authorList>
    </citation>
    <scope>NUCLEOTIDE SEQUENCE [LARGE SCALE GENOMIC DNA]</scope>
    <source>
        <strain evidence="1 2">DSM 15114</strain>
    </source>
</reference>